<feature type="compositionally biased region" description="Polar residues" evidence="3">
    <location>
        <begin position="43"/>
        <end position="74"/>
    </location>
</feature>
<comment type="caution">
    <text evidence="5">The sequence shown here is derived from an EMBL/GenBank/DDBJ whole genome shotgun (WGS) entry which is preliminary data.</text>
</comment>
<dbReference type="AlphaFoldDB" id="A0A9N8F0E9"/>
<dbReference type="GO" id="GO:0016787">
    <property type="term" value="F:hydrolase activity"/>
    <property type="evidence" value="ECO:0007669"/>
    <property type="project" value="UniProtKB-KW"/>
</dbReference>
<name>A0A9N8F0E9_9STRA</name>
<dbReference type="EMBL" id="CAICTM010002803">
    <property type="protein sequence ID" value="CAB9530253.1"/>
    <property type="molecule type" value="Genomic_DNA"/>
</dbReference>
<keyword evidence="4" id="KW-0732">Signal</keyword>
<proteinExistence type="inferred from homology"/>
<dbReference type="SUPFAM" id="SSF53474">
    <property type="entry name" value="alpha/beta-Hydrolases"/>
    <property type="match status" value="1"/>
</dbReference>
<dbReference type="OrthoDB" id="1898734at2759"/>
<dbReference type="Proteomes" id="UP001153069">
    <property type="component" value="Unassembled WGS sequence"/>
</dbReference>
<dbReference type="InterPro" id="IPR051601">
    <property type="entry name" value="Serine_prot/Carboxylest_S33"/>
</dbReference>
<gene>
    <name evidence="5" type="ORF">SEMRO_2805_G337520.1</name>
</gene>
<sequence length="709" mass="78662">MQIAASPLFVWFMLLSCGRIHQVVLARALSLRGPLLVSLGKQGRSSVTSIPGTKIQQPFAASTSLFGTGSPNGDTDNDEENQNILPDLPDAKGPQGRTGWTHNLPTEKSSFWESDTPSPVSTPSPTGAPRTGWLHNSEPTETAKQINQQQQQKTSLARHRLQQAMKEQQVNHRILTPPAFHACGDNRCFAVTEHVISVPLDRSQQQQQQRRRLDVYFTIVEKVTKDNADWLEELLQSSSLTPSQRAKDYVLKSKLEDANEMAVYLQGGPGFGSPTPMVSLGFSKEASWAASAMDQGYNRIVLMDQRGTGRSTPLTKQTLELQFPDLFLLDEAKEGEPSEEVTAKVEQAAKEVTDYMSKFRADNIVKDAEDIKEALMMPADEPVTEPRPWGLSMGQSFGGFCTMTYLSTIEHPPRICLLTGGIAPMLTPAFDAYTSLWKTCQERNLRYYEMYPGDIRRVKQIVQSLLKQPMKLPSGGTLTARRFLMLGIALGGSPSAFATFHSMIATATLSDDTVVFTRAFLKYMDSAQSFDDHPIYFWLHESIYGDGSDRNSPTNWAAHRAYEALAASNKEFDYQYTSSQVDDDSQPTLFFGEHVFPFMPEDFAELSGVGLTKVANNLASKTDWGPLYDGEHMRKVLSDGSCKAAAAVYHEDMYVDFDAAMKVAKRGGPLEKCKLWVSNEYQHSGLRDNGANIFEKLYGMATGGIRTPS</sequence>
<evidence type="ECO:0000256" key="3">
    <source>
        <dbReference type="SAM" id="MobiDB-lite"/>
    </source>
</evidence>
<accession>A0A9N8F0E9</accession>
<evidence type="ECO:0000313" key="5">
    <source>
        <dbReference type="EMBL" id="CAB9530253.1"/>
    </source>
</evidence>
<evidence type="ECO:0000256" key="2">
    <source>
        <dbReference type="ARBA" id="ARBA00022801"/>
    </source>
</evidence>
<dbReference type="Gene3D" id="3.40.50.1820">
    <property type="entry name" value="alpha/beta hydrolase"/>
    <property type="match status" value="1"/>
</dbReference>
<evidence type="ECO:0000256" key="4">
    <source>
        <dbReference type="SAM" id="SignalP"/>
    </source>
</evidence>
<keyword evidence="6" id="KW-1185">Reference proteome</keyword>
<dbReference type="PANTHER" id="PTHR43248">
    <property type="entry name" value="2-SUCCINYL-6-HYDROXY-2,4-CYCLOHEXADIENE-1-CARBOXYLATE SYNTHASE"/>
    <property type="match status" value="1"/>
</dbReference>
<feature type="compositionally biased region" description="Polar residues" evidence="3">
    <location>
        <begin position="98"/>
        <end position="113"/>
    </location>
</feature>
<keyword evidence="2" id="KW-0378">Hydrolase</keyword>
<protein>
    <submittedName>
        <fullName evidence="5">Proline iminopeptidase</fullName>
    </submittedName>
</protein>
<evidence type="ECO:0000313" key="6">
    <source>
        <dbReference type="Proteomes" id="UP001153069"/>
    </source>
</evidence>
<feature type="region of interest" description="Disordered" evidence="3">
    <location>
        <begin position="43"/>
        <end position="155"/>
    </location>
</feature>
<feature type="signal peptide" evidence="4">
    <location>
        <begin position="1"/>
        <end position="26"/>
    </location>
</feature>
<dbReference type="InterPro" id="IPR029058">
    <property type="entry name" value="AB_hydrolase_fold"/>
</dbReference>
<evidence type="ECO:0000256" key="1">
    <source>
        <dbReference type="ARBA" id="ARBA00010088"/>
    </source>
</evidence>
<feature type="compositionally biased region" description="Polar residues" evidence="3">
    <location>
        <begin position="137"/>
        <end position="147"/>
    </location>
</feature>
<dbReference type="PANTHER" id="PTHR43248:SF2">
    <property type="entry name" value="PROLYL AMINOPEPTIDASE"/>
    <property type="match status" value="1"/>
</dbReference>
<reference evidence="5" key="1">
    <citation type="submission" date="2020-06" db="EMBL/GenBank/DDBJ databases">
        <authorList>
            <consortium name="Plant Systems Biology data submission"/>
        </authorList>
    </citation>
    <scope>NUCLEOTIDE SEQUENCE</scope>
    <source>
        <strain evidence="5">D6</strain>
    </source>
</reference>
<comment type="similarity">
    <text evidence="1">Belongs to the peptidase S33 family.</text>
</comment>
<feature type="compositionally biased region" description="Low complexity" evidence="3">
    <location>
        <begin position="114"/>
        <end position="125"/>
    </location>
</feature>
<organism evidence="5 6">
    <name type="scientific">Seminavis robusta</name>
    <dbReference type="NCBI Taxonomy" id="568900"/>
    <lineage>
        <taxon>Eukaryota</taxon>
        <taxon>Sar</taxon>
        <taxon>Stramenopiles</taxon>
        <taxon>Ochrophyta</taxon>
        <taxon>Bacillariophyta</taxon>
        <taxon>Bacillariophyceae</taxon>
        <taxon>Bacillariophycidae</taxon>
        <taxon>Naviculales</taxon>
        <taxon>Naviculaceae</taxon>
        <taxon>Seminavis</taxon>
    </lineage>
</organism>
<feature type="chain" id="PRO_5040437824" evidence="4">
    <location>
        <begin position="27"/>
        <end position="709"/>
    </location>
</feature>